<reference evidence="3" key="1">
    <citation type="journal article" date="2019" name="Int. J. Syst. Evol. Microbiol.">
        <title>The Global Catalogue of Microorganisms (GCM) 10K type strain sequencing project: providing services to taxonomists for standard genome sequencing and annotation.</title>
        <authorList>
            <consortium name="The Broad Institute Genomics Platform"/>
            <consortium name="The Broad Institute Genome Sequencing Center for Infectious Disease"/>
            <person name="Wu L."/>
            <person name="Ma J."/>
        </authorList>
    </citation>
    <scope>NUCLEOTIDE SEQUENCE [LARGE SCALE GENOMIC DNA]</scope>
    <source>
        <strain evidence="3">CGMCC 1.15480</strain>
    </source>
</reference>
<dbReference type="Proteomes" id="UP000597761">
    <property type="component" value="Unassembled WGS sequence"/>
</dbReference>
<feature type="compositionally biased region" description="Basic and acidic residues" evidence="1">
    <location>
        <begin position="33"/>
        <end position="45"/>
    </location>
</feature>
<feature type="compositionally biased region" description="Basic and acidic residues" evidence="1">
    <location>
        <begin position="1"/>
        <end position="13"/>
    </location>
</feature>
<evidence type="ECO:0000313" key="3">
    <source>
        <dbReference type="Proteomes" id="UP000597761"/>
    </source>
</evidence>
<proteinExistence type="predicted"/>
<organism evidence="2 3">
    <name type="scientific">Tersicoccus solisilvae</name>
    <dbReference type="NCBI Taxonomy" id="1882339"/>
    <lineage>
        <taxon>Bacteria</taxon>
        <taxon>Bacillati</taxon>
        <taxon>Actinomycetota</taxon>
        <taxon>Actinomycetes</taxon>
        <taxon>Micrococcales</taxon>
        <taxon>Micrococcaceae</taxon>
        <taxon>Tersicoccus</taxon>
    </lineage>
</organism>
<protein>
    <submittedName>
        <fullName evidence="2">Uncharacterized protein</fullName>
    </submittedName>
</protein>
<evidence type="ECO:0000256" key="1">
    <source>
        <dbReference type="SAM" id="MobiDB-lite"/>
    </source>
</evidence>
<feature type="region of interest" description="Disordered" evidence="1">
    <location>
        <begin position="1"/>
        <end position="45"/>
    </location>
</feature>
<keyword evidence="3" id="KW-1185">Reference proteome</keyword>
<comment type="caution">
    <text evidence="2">The sequence shown here is derived from an EMBL/GenBank/DDBJ whole genome shotgun (WGS) entry which is preliminary data.</text>
</comment>
<name>A0ABQ1NMA1_9MICC</name>
<gene>
    <name evidence="2" type="ORF">GCM10011512_04280</name>
</gene>
<dbReference type="EMBL" id="BMJI01000001">
    <property type="protein sequence ID" value="GGC80666.1"/>
    <property type="molecule type" value="Genomic_DNA"/>
</dbReference>
<sequence>MLARRGRDVHTPAEPDVTPHACGVVAGVTTPHGADDARDDGGSID</sequence>
<evidence type="ECO:0000313" key="2">
    <source>
        <dbReference type="EMBL" id="GGC80666.1"/>
    </source>
</evidence>
<accession>A0ABQ1NMA1</accession>